<comment type="caution">
    <text evidence="1">The sequence shown here is derived from an EMBL/GenBank/DDBJ whole genome shotgun (WGS) entry which is preliminary data.</text>
</comment>
<evidence type="ECO:0000313" key="1">
    <source>
        <dbReference type="EMBL" id="MCA5003740.1"/>
    </source>
</evidence>
<reference evidence="1" key="1">
    <citation type="submission" date="2020-10" db="EMBL/GenBank/DDBJ databases">
        <authorList>
            <person name="Lu T."/>
            <person name="Wang Q."/>
            <person name="Han X."/>
        </authorList>
    </citation>
    <scope>NUCLEOTIDE SEQUENCE</scope>
    <source>
        <strain evidence="1">WQ 366</strain>
    </source>
</reference>
<dbReference type="RefSeq" id="WP_225551074.1">
    <property type="nucleotide sequence ID" value="NZ_JADEYP010000001.1"/>
</dbReference>
<sequence>MKYLFLLSTLFVLASCTNKPEEKSLEQLDKKSAREVTLKTVTQGDSVLHITTQHIWYNGEQVASKSDTIKTELAPKTWGSVDTANTLGKVPIYVTVQ</sequence>
<protein>
    <submittedName>
        <fullName evidence="1">Uncharacterized protein</fullName>
    </submittedName>
</protein>
<proteinExistence type="predicted"/>
<organism evidence="1 2">
    <name type="scientific">Sphingobacterium bovistauri</name>
    <dbReference type="NCBI Taxonomy" id="2781959"/>
    <lineage>
        <taxon>Bacteria</taxon>
        <taxon>Pseudomonadati</taxon>
        <taxon>Bacteroidota</taxon>
        <taxon>Sphingobacteriia</taxon>
        <taxon>Sphingobacteriales</taxon>
        <taxon>Sphingobacteriaceae</taxon>
        <taxon>Sphingobacterium</taxon>
    </lineage>
</organism>
<dbReference type="Proteomes" id="UP001165302">
    <property type="component" value="Unassembled WGS sequence"/>
</dbReference>
<gene>
    <name evidence="1" type="ORF">IPZ78_01090</name>
</gene>
<evidence type="ECO:0000313" key="2">
    <source>
        <dbReference type="Proteomes" id="UP001165302"/>
    </source>
</evidence>
<dbReference type="PROSITE" id="PS51257">
    <property type="entry name" value="PROKAR_LIPOPROTEIN"/>
    <property type="match status" value="1"/>
</dbReference>
<accession>A0ABS7Z0P6</accession>
<name>A0ABS7Z0P6_9SPHI</name>
<dbReference type="EMBL" id="JADEYP010000001">
    <property type="protein sequence ID" value="MCA5003740.1"/>
    <property type="molecule type" value="Genomic_DNA"/>
</dbReference>
<keyword evidence="2" id="KW-1185">Reference proteome</keyword>